<dbReference type="PANTHER" id="PTHR13078:SF56">
    <property type="entry name" value="PEROXISOMAL MULTIFUNCTIONAL ENZYME TYPE 2"/>
    <property type="match status" value="1"/>
</dbReference>
<evidence type="ECO:0000259" key="2">
    <source>
        <dbReference type="Pfam" id="PF22622"/>
    </source>
</evidence>
<dbReference type="GO" id="GO:0006635">
    <property type="term" value="P:fatty acid beta-oxidation"/>
    <property type="evidence" value="ECO:0007669"/>
    <property type="project" value="TreeGrafter"/>
</dbReference>
<dbReference type="PANTHER" id="PTHR13078">
    <property type="entry name" value="PEROXISOMAL MULTIFUNCTIONAL ENZYME TYPE 2-RELATED"/>
    <property type="match status" value="1"/>
</dbReference>
<proteinExistence type="predicted"/>
<dbReference type="AlphaFoldDB" id="A0A6J6ZXG3"/>
<feature type="domain" description="Peroxisomal multifunctional enzyme type 2-like N-terminal" evidence="2">
    <location>
        <begin position="17"/>
        <end position="151"/>
    </location>
</feature>
<dbReference type="EMBL" id="CAFBMH010000006">
    <property type="protein sequence ID" value="CAB4891565.1"/>
    <property type="molecule type" value="Genomic_DNA"/>
</dbReference>
<dbReference type="GO" id="GO:0004300">
    <property type="term" value="F:enoyl-CoA hydratase activity"/>
    <property type="evidence" value="ECO:0007669"/>
    <property type="project" value="TreeGrafter"/>
</dbReference>
<dbReference type="GO" id="GO:0044594">
    <property type="term" value="F:17-beta-hydroxysteroid dehydrogenase (NAD+) activity"/>
    <property type="evidence" value="ECO:0007669"/>
    <property type="project" value="TreeGrafter"/>
</dbReference>
<evidence type="ECO:0000313" key="4">
    <source>
        <dbReference type="EMBL" id="CAB4891565.1"/>
    </source>
</evidence>
<dbReference type="SUPFAM" id="SSF54637">
    <property type="entry name" value="Thioesterase/thiol ester dehydrase-isomerase"/>
    <property type="match status" value="2"/>
</dbReference>
<dbReference type="EMBL" id="CAFABA010000030">
    <property type="protein sequence ID" value="CAB4825232.1"/>
    <property type="molecule type" value="Genomic_DNA"/>
</dbReference>
<dbReference type="Pfam" id="PF22622">
    <property type="entry name" value="MFE-2_hydrat-2_N"/>
    <property type="match status" value="1"/>
</dbReference>
<dbReference type="CDD" id="cd03448">
    <property type="entry name" value="HDE_HSD"/>
    <property type="match status" value="1"/>
</dbReference>
<dbReference type="Gene3D" id="3.10.129.10">
    <property type="entry name" value="Hotdog Thioesterase"/>
    <property type="match status" value="1"/>
</dbReference>
<feature type="domain" description="MaoC-like" evidence="1">
    <location>
        <begin position="167"/>
        <end position="272"/>
    </location>
</feature>
<dbReference type="InterPro" id="IPR029069">
    <property type="entry name" value="HotDog_dom_sf"/>
</dbReference>
<reference evidence="3" key="1">
    <citation type="submission" date="2020-05" db="EMBL/GenBank/DDBJ databases">
        <authorList>
            <person name="Chiriac C."/>
            <person name="Salcher M."/>
            <person name="Ghai R."/>
            <person name="Kavagutti S V."/>
        </authorList>
    </citation>
    <scope>NUCLEOTIDE SEQUENCE</scope>
</reference>
<name>A0A6J6ZXG3_9ZZZZ</name>
<protein>
    <submittedName>
        <fullName evidence="3">Unannotated protein</fullName>
    </submittedName>
</protein>
<gene>
    <name evidence="3" type="ORF">UFOPK3139_00968</name>
    <name evidence="4" type="ORF">UFOPK3543_00305</name>
</gene>
<dbReference type="GO" id="GO:0003857">
    <property type="term" value="F:(3S)-3-hydroxyacyl-CoA dehydrogenase (NAD+) activity"/>
    <property type="evidence" value="ECO:0007669"/>
    <property type="project" value="TreeGrafter"/>
</dbReference>
<dbReference type="Pfam" id="PF01575">
    <property type="entry name" value="MaoC_dehydratas"/>
    <property type="match status" value="1"/>
</dbReference>
<organism evidence="3">
    <name type="scientific">freshwater metagenome</name>
    <dbReference type="NCBI Taxonomy" id="449393"/>
    <lineage>
        <taxon>unclassified sequences</taxon>
        <taxon>metagenomes</taxon>
        <taxon>ecological metagenomes</taxon>
    </lineage>
</organism>
<sequence>MPINPDAVGAEGSPSTFSWDSTSSILYALGVGAGMTDPTGFELEFTTENSHGVEQQALPSMVVVLSLRSEMKGAGPLAALGSFNPAMLVHGEQSFTLHKPLTVTGAASASSRITAIYDKGKAAVVVMESTATDINTGEKLFTTSSSMFIRGEGGWGGDRGPSAKFVAPERAPDHVVSYQTRTDQALVYRLNGDRNPLHSDPQFAALGGFDTPILHGLCTYGFTGRALLHAVCGSDPTRFVGMAGRFASPVIPGEALEVKIWIENDNTATFQTFVADRLVFDAGTMTFA</sequence>
<dbReference type="InterPro" id="IPR054357">
    <property type="entry name" value="MFE-2_N"/>
</dbReference>
<evidence type="ECO:0000313" key="3">
    <source>
        <dbReference type="EMBL" id="CAB4825232.1"/>
    </source>
</evidence>
<accession>A0A6J6ZXG3</accession>
<evidence type="ECO:0000259" key="1">
    <source>
        <dbReference type="Pfam" id="PF01575"/>
    </source>
</evidence>
<dbReference type="InterPro" id="IPR002539">
    <property type="entry name" value="MaoC-like_dom"/>
</dbReference>